<dbReference type="HAMAP" id="MF_00270">
    <property type="entry name" value="Ribosomal_bS18"/>
    <property type="match status" value="1"/>
</dbReference>
<dbReference type="RefSeq" id="WP_129720023.1">
    <property type="nucleotide sequence ID" value="NZ_LR214951.1"/>
</dbReference>
<keyword evidence="4" id="KW-0694">RNA-binding</keyword>
<keyword evidence="3 4" id="KW-0687">Ribonucleoprotein</keyword>
<evidence type="ECO:0000256" key="5">
    <source>
        <dbReference type="RuleBase" id="RU003910"/>
    </source>
</evidence>
<dbReference type="GO" id="GO:0070181">
    <property type="term" value="F:small ribosomal subunit rRNA binding"/>
    <property type="evidence" value="ECO:0007669"/>
    <property type="project" value="TreeGrafter"/>
</dbReference>
<evidence type="ECO:0000313" key="7">
    <source>
        <dbReference type="Proteomes" id="UP000289440"/>
    </source>
</evidence>
<evidence type="ECO:0000256" key="3">
    <source>
        <dbReference type="ARBA" id="ARBA00023274"/>
    </source>
</evidence>
<dbReference type="GO" id="GO:0006412">
    <property type="term" value="P:translation"/>
    <property type="evidence" value="ECO:0007669"/>
    <property type="project" value="UniProtKB-UniRule"/>
</dbReference>
<dbReference type="AlphaFoldDB" id="A0A449A5Z6"/>
<accession>A0A449A5Z6</accession>
<dbReference type="NCBIfam" id="TIGR00165">
    <property type="entry name" value="S18"/>
    <property type="match status" value="1"/>
</dbReference>
<dbReference type="PANTHER" id="PTHR13479">
    <property type="entry name" value="30S RIBOSOMAL PROTEIN S18"/>
    <property type="match status" value="1"/>
</dbReference>
<gene>
    <name evidence="4 6" type="primary">rpsR</name>
    <name evidence="6" type="ORF">NCTC10166_00628</name>
</gene>
<name>A0A449A5Z6_9BACT</name>
<evidence type="ECO:0000313" key="6">
    <source>
        <dbReference type="EMBL" id="VEU59649.1"/>
    </source>
</evidence>
<dbReference type="Pfam" id="PF01084">
    <property type="entry name" value="Ribosomal_S18"/>
    <property type="match status" value="1"/>
</dbReference>
<protein>
    <recommendedName>
        <fullName evidence="4">Small ribosomal subunit protein bS18</fullName>
    </recommendedName>
</protein>
<dbReference type="GO" id="GO:0003735">
    <property type="term" value="F:structural constituent of ribosome"/>
    <property type="evidence" value="ECO:0007669"/>
    <property type="project" value="InterPro"/>
</dbReference>
<comment type="subunit">
    <text evidence="4">Part of the 30S ribosomal subunit. Forms a tight heterodimer with protein bS6.</text>
</comment>
<dbReference type="InterPro" id="IPR036870">
    <property type="entry name" value="Ribosomal_bS18_sf"/>
</dbReference>
<dbReference type="PRINTS" id="PR00974">
    <property type="entry name" value="RIBOSOMALS18"/>
</dbReference>
<dbReference type="KEGG" id="mnu:NCTC10166_00628"/>
<keyword evidence="7" id="KW-1185">Reference proteome</keyword>
<keyword evidence="4" id="KW-0699">rRNA-binding</keyword>
<sequence>MKKRFKPLKKYKKRVCNFCSESVLYIDYKNVPVIEKYVSQHGKIQPSRLTGTCSKHQRMLGNAIKRARHVALLPFVLDRVRKQ</sequence>
<comment type="similarity">
    <text evidence="1 4 5">Belongs to the bacterial ribosomal protein bS18 family.</text>
</comment>
<evidence type="ECO:0000256" key="4">
    <source>
        <dbReference type="HAMAP-Rule" id="MF_00270"/>
    </source>
</evidence>
<dbReference type="PANTHER" id="PTHR13479:SF40">
    <property type="entry name" value="SMALL RIBOSOMAL SUBUNIT PROTEIN BS18M"/>
    <property type="match status" value="1"/>
</dbReference>
<dbReference type="SUPFAM" id="SSF46911">
    <property type="entry name" value="Ribosomal protein S18"/>
    <property type="match status" value="1"/>
</dbReference>
<dbReference type="OrthoDB" id="9812008at2"/>
<keyword evidence="2 4" id="KW-0689">Ribosomal protein</keyword>
<dbReference type="InterPro" id="IPR001648">
    <property type="entry name" value="Ribosomal_bS18"/>
</dbReference>
<organism evidence="6 7">
    <name type="scientific">Mesomycoplasma neurolyticum</name>
    <dbReference type="NCBI Taxonomy" id="2120"/>
    <lineage>
        <taxon>Bacteria</taxon>
        <taxon>Bacillati</taxon>
        <taxon>Mycoplasmatota</taxon>
        <taxon>Mycoplasmoidales</taxon>
        <taxon>Metamycoplasmataceae</taxon>
        <taxon>Mesomycoplasma</taxon>
    </lineage>
</organism>
<dbReference type="GO" id="GO:0022627">
    <property type="term" value="C:cytosolic small ribosomal subunit"/>
    <property type="evidence" value="ECO:0007669"/>
    <property type="project" value="TreeGrafter"/>
</dbReference>
<evidence type="ECO:0000256" key="2">
    <source>
        <dbReference type="ARBA" id="ARBA00022980"/>
    </source>
</evidence>
<comment type="function">
    <text evidence="4">Binds as a heterodimer with protein bS6 to the central domain of the 16S rRNA, where it helps stabilize the platform of the 30S subunit.</text>
</comment>
<dbReference type="Proteomes" id="UP000289440">
    <property type="component" value="Chromosome"/>
</dbReference>
<evidence type="ECO:0000256" key="1">
    <source>
        <dbReference type="ARBA" id="ARBA00005589"/>
    </source>
</evidence>
<dbReference type="EMBL" id="LR214951">
    <property type="protein sequence ID" value="VEU59649.1"/>
    <property type="molecule type" value="Genomic_DNA"/>
</dbReference>
<dbReference type="Gene3D" id="4.10.640.10">
    <property type="entry name" value="Ribosomal protein S18"/>
    <property type="match status" value="1"/>
</dbReference>
<proteinExistence type="inferred from homology"/>
<reference evidence="6 7" key="1">
    <citation type="submission" date="2019-01" db="EMBL/GenBank/DDBJ databases">
        <authorList>
            <consortium name="Pathogen Informatics"/>
        </authorList>
    </citation>
    <scope>NUCLEOTIDE SEQUENCE [LARGE SCALE GENOMIC DNA]</scope>
    <source>
        <strain evidence="6 7">NCTC10166</strain>
    </source>
</reference>